<evidence type="ECO:0000256" key="1">
    <source>
        <dbReference type="ARBA" id="ARBA00001968"/>
    </source>
</evidence>
<comment type="cofactor">
    <cofactor evidence="1">
        <name>a divalent metal cation</name>
        <dbReference type="ChEBI" id="CHEBI:60240"/>
    </cofactor>
</comment>
<dbReference type="EMBL" id="JAINUG010000083">
    <property type="protein sequence ID" value="KAJ8399412.1"/>
    <property type="molecule type" value="Genomic_DNA"/>
</dbReference>
<feature type="domain" description="DDE Tnp4" evidence="4">
    <location>
        <begin position="59"/>
        <end position="118"/>
    </location>
</feature>
<dbReference type="AlphaFoldDB" id="A0AAD7SBR7"/>
<dbReference type="Proteomes" id="UP001221898">
    <property type="component" value="Unassembled WGS sequence"/>
</dbReference>
<sequence>MENLLFSCKDEEPSEPSEPSERRGHPPGKQIWQSPSVREPGFASTCSPPANKNHQPTLLGNNLTNDQKLYTYWHSRTHRIIEYSFGIMAARFWGLGHPIESFPSKAVHIVKACVALHNFLIATDAMSGQAARYMTPDLPDTITAAGEVQPGQWRRMAEADSNLVAPGRQSGVQATHAATATRNCLRDVFQTPKGCFPWQHNVVRRGLND</sequence>
<proteinExistence type="predicted"/>
<feature type="compositionally biased region" description="Polar residues" evidence="3">
    <location>
        <begin position="44"/>
        <end position="60"/>
    </location>
</feature>
<comment type="caution">
    <text evidence="5">The sequence shown here is derived from an EMBL/GenBank/DDBJ whole genome shotgun (WGS) entry which is preliminary data.</text>
</comment>
<organism evidence="5 6">
    <name type="scientific">Aldrovandia affinis</name>
    <dbReference type="NCBI Taxonomy" id="143900"/>
    <lineage>
        <taxon>Eukaryota</taxon>
        <taxon>Metazoa</taxon>
        <taxon>Chordata</taxon>
        <taxon>Craniata</taxon>
        <taxon>Vertebrata</taxon>
        <taxon>Euteleostomi</taxon>
        <taxon>Actinopterygii</taxon>
        <taxon>Neopterygii</taxon>
        <taxon>Teleostei</taxon>
        <taxon>Notacanthiformes</taxon>
        <taxon>Halosauridae</taxon>
        <taxon>Aldrovandia</taxon>
    </lineage>
</organism>
<evidence type="ECO:0000313" key="5">
    <source>
        <dbReference type="EMBL" id="KAJ8399412.1"/>
    </source>
</evidence>
<keyword evidence="6" id="KW-1185">Reference proteome</keyword>
<protein>
    <recommendedName>
        <fullName evidence="4">DDE Tnp4 domain-containing protein</fullName>
    </recommendedName>
</protein>
<evidence type="ECO:0000259" key="4">
    <source>
        <dbReference type="Pfam" id="PF13359"/>
    </source>
</evidence>
<dbReference type="GO" id="GO:0046872">
    <property type="term" value="F:metal ion binding"/>
    <property type="evidence" value="ECO:0007669"/>
    <property type="project" value="UniProtKB-KW"/>
</dbReference>
<dbReference type="InterPro" id="IPR027806">
    <property type="entry name" value="HARBI1_dom"/>
</dbReference>
<evidence type="ECO:0000313" key="6">
    <source>
        <dbReference type="Proteomes" id="UP001221898"/>
    </source>
</evidence>
<accession>A0AAD7SBR7</accession>
<evidence type="ECO:0000256" key="2">
    <source>
        <dbReference type="ARBA" id="ARBA00022723"/>
    </source>
</evidence>
<gene>
    <name evidence="5" type="ORF">AAFF_G00411240</name>
</gene>
<keyword evidence="2" id="KW-0479">Metal-binding</keyword>
<dbReference type="Pfam" id="PF13359">
    <property type="entry name" value="DDE_Tnp_4"/>
    <property type="match status" value="1"/>
</dbReference>
<feature type="region of interest" description="Disordered" evidence="3">
    <location>
        <begin position="1"/>
        <end position="60"/>
    </location>
</feature>
<name>A0AAD7SBR7_9TELE</name>
<evidence type="ECO:0000256" key="3">
    <source>
        <dbReference type="SAM" id="MobiDB-lite"/>
    </source>
</evidence>
<reference evidence="5" key="1">
    <citation type="journal article" date="2023" name="Science">
        <title>Genome structures resolve the early diversification of teleost fishes.</title>
        <authorList>
            <person name="Parey E."/>
            <person name="Louis A."/>
            <person name="Montfort J."/>
            <person name="Bouchez O."/>
            <person name="Roques C."/>
            <person name="Iampietro C."/>
            <person name="Lluch J."/>
            <person name="Castinel A."/>
            <person name="Donnadieu C."/>
            <person name="Desvignes T."/>
            <person name="Floi Bucao C."/>
            <person name="Jouanno E."/>
            <person name="Wen M."/>
            <person name="Mejri S."/>
            <person name="Dirks R."/>
            <person name="Jansen H."/>
            <person name="Henkel C."/>
            <person name="Chen W.J."/>
            <person name="Zahm M."/>
            <person name="Cabau C."/>
            <person name="Klopp C."/>
            <person name="Thompson A.W."/>
            <person name="Robinson-Rechavi M."/>
            <person name="Braasch I."/>
            <person name="Lecointre G."/>
            <person name="Bobe J."/>
            <person name="Postlethwait J.H."/>
            <person name="Berthelot C."/>
            <person name="Roest Crollius H."/>
            <person name="Guiguen Y."/>
        </authorList>
    </citation>
    <scope>NUCLEOTIDE SEQUENCE</scope>
    <source>
        <strain evidence="5">NC1722</strain>
    </source>
</reference>